<organism evidence="1 2">
    <name type="scientific">Streptomyces griseoloalbus</name>
    <dbReference type="NCBI Taxonomy" id="67303"/>
    <lineage>
        <taxon>Bacteria</taxon>
        <taxon>Bacillati</taxon>
        <taxon>Actinomycetota</taxon>
        <taxon>Actinomycetes</taxon>
        <taxon>Kitasatosporales</taxon>
        <taxon>Streptomycetaceae</taxon>
        <taxon>Streptomyces</taxon>
    </lineage>
</organism>
<name>A0A7W8BKR8_9ACTN</name>
<evidence type="ECO:0000313" key="2">
    <source>
        <dbReference type="Proteomes" id="UP000568022"/>
    </source>
</evidence>
<reference evidence="1 2" key="1">
    <citation type="submission" date="2020-08" db="EMBL/GenBank/DDBJ databases">
        <title>Genomic Encyclopedia of Type Strains, Phase III (KMG-III): the genomes of soil and plant-associated and newly described type strains.</title>
        <authorList>
            <person name="Whitman W."/>
        </authorList>
    </citation>
    <scope>NUCLEOTIDE SEQUENCE [LARGE SCALE GENOMIC DNA]</scope>
    <source>
        <strain evidence="1 2">CECT 3226</strain>
    </source>
</reference>
<protein>
    <submittedName>
        <fullName evidence="1">Uncharacterized protein</fullName>
    </submittedName>
</protein>
<dbReference type="Proteomes" id="UP000568022">
    <property type="component" value="Unassembled WGS sequence"/>
</dbReference>
<dbReference type="EMBL" id="JACHJE010000001">
    <property type="protein sequence ID" value="MBB5123703.1"/>
    <property type="molecule type" value="Genomic_DNA"/>
</dbReference>
<evidence type="ECO:0000313" key="1">
    <source>
        <dbReference type="EMBL" id="MBB5123703.1"/>
    </source>
</evidence>
<accession>A0A7W8BKR8</accession>
<sequence>MISRRKLYSRLVRQGAIAHMKNSCGPASQDVKIRTP</sequence>
<gene>
    <name evidence="1" type="ORF">FHS32_000415</name>
</gene>
<keyword evidence="2" id="KW-1185">Reference proteome</keyword>
<comment type="caution">
    <text evidence="1">The sequence shown here is derived from an EMBL/GenBank/DDBJ whole genome shotgun (WGS) entry which is preliminary data.</text>
</comment>
<proteinExistence type="predicted"/>
<dbReference type="AlphaFoldDB" id="A0A7W8BKR8"/>